<dbReference type="EMBL" id="JAASRM010000001">
    <property type="protein sequence ID" value="NIK88689.1"/>
    <property type="molecule type" value="Genomic_DNA"/>
</dbReference>
<dbReference type="Proteomes" id="UP000570514">
    <property type="component" value="Unassembled WGS sequence"/>
</dbReference>
<proteinExistence type="predicted"/>
<feature type="region of interest" description="Disordered" evidence="1">
    <location>
        <begin position="893"/>
        <end position="920"/>
    </location>
</feature>
<evidence type="ECO:0000256" key="2">
    <source>
        <dbReference type="SAM" id="Phobius"/>
    </source>
</evidence>
<keyword evidence="4" id="KW-1185">Reference proteome</keyword>
<feature type="transmembrane region" description="Helical" evidence="2">
    <location>
        <begin position="811"/>
        <end position="829"/>
    </location>
</feature>
<comment type="caution">
    <text evidence="3">The sequence shown here is derived from an EMBL/GenBank/DDBJ whole genome shotgun (WGS) entry which is preliminary data.</text>
</comment>
<feature type="compositionally biased region" description="Polar residues" evidence="1">
    <location>
        <begin position="901"/>
        <end position="918"/>
    </location>
</feature>
<sequence>MGERAYSALAPIEQSLVDALTAGAVWSPEYFSSWCQAHQEIVCNPKVVDGRIQLPARCIRKFISQEDTPLPGGNVVVDATGARFCGVNVEGDLNLTALKFLKPIQFDQCVFSGEVLLTDANLGHVSFTNCNLQRPITAVSVKINSEFVLTKSVCPSLRFESAKIAGSVQLDGSVFDGAFSGDAWRTLDFSDATIGSYISLRKVEVTGEVRIVGAKIEVSIFCQGARLRAHPCHHRPGRAPEDARALYGGFAAIGGGVYLSRGFHAEGQVSFVGAKIGSGVHAEYSYFEGTVNFAVASIGGSLFFECATLNGVPMVESPQAGPRALYCWNTTVGANVFLAGLKVTGEVDFNLAKIGASFRAEQSSFSNAKYKALNCTNVTVGVSVILDRINAIGPVDFCLAEIGGRFVGSGSRFDHAGSQATTRRRALNCDSIRVGGSVVLDGGPRSKAVEMAAKKLESCRIRGDELGDAVGVPAGTPIFVQGVAYFYGATIGGDFDCRGGRFVNLDGASLVCSSATIGGNVYLSHDFVGIGEVYLRGVTITGNLHCRGGSFHDGITKEARKRSDKIRDAIDLEGARIAKALYLTGIHRFRGSLDLHDAYAATYADDSSVWNANWHATAEAAEKKARGKERPNSVSRAGHRRRVPLSKAVIPDDDSWKPLAEELEIELSVLEPDYERPIALPKNGKFSNRRGFSYIQLDRFTYGAFADDDRFSDHDGEPEDEEGANTDLDFEARYALLLRQEKKQLTTDFRPQPFTHCARVLRSMGRARDARKILNRRERHWLQHKSINWLEYWFRRIFFGFTCGYGYNKRLALWWLAGIWLFSSWLYAIEGDMGLMRSSSDVILVSDYYNKHNNVPNGVEPYQPAIYALDVLLPIIDLGQKHEWVPADGYREREAAKDSPLPNTKQTARQGVSPTSPKLQGENIPGFERILNRIGPHPIRLDIIVSWFPKAWYWTEMLLGWLFTTIIVAGLTGLIGHQRQE</sequence>
<keyword evidence="2" id="KW-0812">Transmembrane</keyword>
<keyword evidence="2" id="KW-1133">Transmembrane helix</keyword>
<name>A0A846MZL3_9PROT</name>
<organism evidence="3 4">
    <name type="scientific">Rhizomicrobium palustre</name>
    <dbReference type="NCBI Taxonomy" id="189966"/>
    <lineage>
        <taxon>Bacteria</taxon>
        <taxon>Pseudomonadati</taxon>
        <taxon>Pseudomonadota</taxon>
        <taxon>Alphaproteobacteria</taxon>
        <taxon>Micropepsales</taxon>
        <taxon>Micropepsaceae</taxon>
        <taxon>Rhizomicrobium</taxon>
    </lineage>
</organism>
<dbReference type="AlphaFoldDB" id="A0A846MZL3"/>
<reference evidence="3 4" key="1">
    <citation type="submission" date="2020-03" db="EMBL/GenBank/DDBJ databases">
        <title>Genomic Encyclopedia of Type Strains, Phase IV (KMG-IV): sequencing the most valuable type-strain genomes for metagenomic binning, comparative biology and taxonomic classification.</title>
        <authorList>
            <person name="Goeker M."/>
        </authorList>
    </citation>
    <scope>NUCLEOTIDE SEQUENCE [LARGE SCALE GENOMIC DNA]</scope>
    <source>
        <strain evidence="3 4">DSM 19867</strain>
    </source>
</reference>
<evidence type="ECO:0000313" key="3">
    <source>
        <dbReference type="EMBL" id="NIK88689.1"/>
    </source>
</evidence>
<feature type="region of interest" description="Disordered" evidence="1">
    <location>
        <begin position="621"/>
        <end position="640"/>
    </location>
</feature>
<dbReference type="Gene3D" id="2.160.20.80">
    <property type="entry name" value="E3 ubiquitin-protein ligase SopA"/>
    <property type="match status" value="1"/>
</dbReference>
<dbReference type="RefSeq" id="WP_167082840.1">
    <property type="nucleotide sequence ID" value="NZ_BAAADC010000001.1"/>
</dbReference>
<keyword evidence="2" id="KW-0472">Membrane</keyword>
<feature type="transmembrane region" description="Helical" evidence="2">
    <location>
        <begin position="958"/>
        <end position="976"/>
    </location>
</feature>
<feature type="compositionally biased region" description="Basic and acidic residues" evidence="1">
    <location>
        <begin position="621"/>
        <end position="631"/>
    </location>
</feature>
<evidence type="ECO:0000313" key="4">
    <source>
        <dbReference type="Proteomes" id="UP000570514"/>
    </source>
</evidence>
<gene>
    <name evidence="3" type="ORF">FHS83_002007</name>
</gene>
<accession>A0A846MZL3</accession>
<protein>
    <submittedName>
        <fullName evidence="3">Uncharacterized protein YjbI with pentapeptide repeats</fullName>
    </submittedName>
</protein>
<evidence type="ECO:0000256" key="1">
    <source>
        <dbReference type="SAM" id="MobiDB-lite"/>
    </source>
</evidence>